<dbReference type="eggNOG" id="COG0464">
    <property type="taxonomic scope" value="Bacteria"/>
</dbReference>
<dbReference type="HOGENOM" id="CLU_333919_0_0_5"/>
<dbReference type="KEGG" id="bid:Bind_2798"/>
<dbReference type="EMBL" id="CP001016">
    <property type="protein sequence ID" value="ACB96367.1"/>
    <property type="molecule type" value="Genomic_DNA"/>
</dbReference>
<reference evidence="7" key="1">
    <citation type="submission" date="2008-03" db="EMBL/GenBank/DDBJ databases">
        <title>Complete sequence of chromosome of Beijerinckia indica subsp. indica ATCC 9039.</title>
        <authorList>
            <consortium name="US DOE Joint Genome Institute"/>
            <person name="Copeland A."/>
            <person name="Lucas S."/>
            <person name="Lapidus A."/>
            <person name="Glavina del Rio T."/>
            <person name="Dalin E."/>
            <person name="Tice H."/>
            <person name="Bruce D."/>
            <person name="Goodwin L."/>
            <person name="Pitluck S."/>
            <person name="LaButti K."/>
            <person name="Schmutz J."/>
            <person name="Larimer F."/>
            <person name="Land M."/>
            <person name="Hauser L."/>
            <person name="Kyrpides N."/>
            <person name="Mikhailova N."/>
            <person name="Dunfield P.F."/>
            <person name="Dedysh S.N."/>
            <person name="Liesack W."/>
            <person name="Saw J.H."/>
            <person name="Alam M."/>
            <person name="Chen Y."/>
            <person name="Murrell J.C."/>
            <person name="Richardson P."/>
        </authorList>
    </citation>
    <scope>NUCLEOTIDE SEQUENCE [LARGE SCALE GENOMIC DNA]</scope>
    <source>
        <strain evidence="7">ATCC 9039 / DSM 1715 / NCIMB 8712</strain>
    </source>
</reference>
<feature type="transmembrane region" description="Helical" evidence="4">
    <location>
        <begin position="43"/>
        <end position="60"/>
    </location>
</feature>
<evidence type="ECO:0000256" key="2">
    <source>
        <dbReference type="ARBA" id="ARBA00022741"/>
    </source>
</evidence>
<dbReference type="OrthoDB" id="7438987at2"/>
<dbReference type="Gene3D" id="3.40.50.300">
    <property type="entry name" value="P-loop containing nucleotide triphosphate hydrolases"/>
    <property type="match status" value="2"/>
</dbReference>
<dbReference type="PANTHER" id="PTHR43392">
    <property type="entry name" value="AAA-TYPE ATPASE FAMILY PROTEIN / ANKYRIN REPEAT FAMILY PROTEIN"/>
    <property type="match status" value="1"/>
</dbReference>
<reference evidence="6 7" key="2">
    <citation type="journal article" date="2010" name="J. Bacteriol.">
        <title>Complete genome sequence of Beijerinckia indica subsp. indica.</title>
        <authorList>
            <person name="Tamas I."/>
            <person name="Dedysh S.N."/>
            <person name="Liesack W."/>
            <person name="Stott M.B."/>
            <person name="Alam M."/>
            <person name="Murrell J.C."/>
            <person name="Dunfield P.F."/>
        </authorList>
    </citation>
    <scope>NUCLEOTIDE SEQUENCE [LARGE SCALE GENOMIC DNA]</scope>
    <source>
        <strain evidence="7">ATCC 9039 / DSM 1715 / NCIMB 8712</strain>
    </source>
</reference>
<evidence type="ECO:0000256" key="3">
    <source>
        <dbReference type="ARBA" id="ARBA00022840"/>
    </source>
</evidence>
<dbReference type="Pfam" id="PF17866">
    <property type="entry name" value="AAA_lid_6"/>
    <property type="match status" value="2"/>
</dbReference>
<dbReference type="STRING" id="395963.Bind_2798"/>
<keyword evidence="7" id="KW-1185">Reference proteome</keyword>
<dbReference type="InterPro" id="IPR041627">
    <property type="entry name" value="AAA_lid_6"/>
</dbReference>
<keyword evidence="2" id="KW-0547">Nucleotide-binding</keyword>
<dbReference type="AlphaFoldDB" id="B2IJZ2"/>
<dbReference type="RefSeq" id="WP_012385718.1">
    <property type="nucleotide sequence ID" value="NC_010581.1"/>
</dbReference>
<keyword evidence="3" id="KW-0067">ATP-binding</keyword>
<dbReference type="PRINTS" id="PR00819">
    <property type="entry name" value="CBXCFQXSUPER"/>
</dbReference>
<dbReference type="Pfam" id="PF00004">
    <property type="entry name" value="AAA"/>
    <property type="match status" value="2"/>
</dbReference>
<dbReference type="InterPro" id="IPR027417">
    <property type="entry name" value="P-loop_NTPase"/>
</dbReference>
<keyword evidence="4" id="KW-0472">Membrane</keyword>
<dbReference type="GO" id="GO:0005524">
    <property type="term" value="F:ATP binding"/>
    <property type="evidence" value="ECO:0007669"/>
    <property type="project" value="UniProtKB-KW"/>
</dbReference>
<sequence>MDSAFRWLRSILGPSPLLSLCMLVMTVLGLLSAFKITPYLPPWLGYSLLISLVAAANLYWAGNIVRLWPQVVGGHSGGNWQLQRRSKLRMTDGKASGISALDELAQMTGLETVKAEIGTLIQRLQVETARREQGLPVAPISLHMVFTGPPGTGKTAVARLYGAILRDLGVLEKGHLVETDRAGLVAGYVGQTALKTKEKIADALDGILFIDEAYALAEPVGVGADFGQEAIDTLLKEMEDKRDRLVVIVAGYPDQMRKFLTSNPGLPSRFTKTIPFESYATDDLVAITHSMARRDGLHMSPDADPILKTFFERARTAPDFANARTARTVLERAREAQAARLAPLITSSGVDLNELTAADIQTAATARKNVVTSGMSALDELAQMTGLETVKAGIGTLIQRLQVETARREQGLPVAPISLHMVFTGPPGTGKTAVARLYGAILRELGVLEKGHLIETDRAGLVAGYVGQTALKTKEKIADALDGILFIDEAYGLSQQMGSEHDFGREAIETLLKEMEDKRDRLVVIVAGYPDEMSKFLDSNPGLPSRFTKTIAFDSYGASELVSITRGMARHDGLYLNPDADPILTTYFERVRTEPDFANARTARTVLERAREAQAGRIAPLIGTPGIDLNELTAADIECATTGKNEHPSGAQKQTGTGTGFFVSGDGYVVTNEHVVRGCSDPKLIWGRAAPVPTHVVATDAINDLALLKADIASDHVAVLRIGVRMGEAIAAFGYPLLDKLSAGGNFTVGNVSALAGMKNNSGQIQISAPLQPGNSGGPVLDQSGNVIGVAVSGLSATREHIPQNVNFAISINALTAFLASHGVPYSTGEGGPLLESFELAEKAQSFAVLIVCEK</sequence>
<dbReference type="CDD" id="cd00009">
    <property type="entry name" value="AAA"/>
    <property type="match status" value="2"/>
</dbReference>
<feature type="domain" description="AAA+ ATPase" evidence="5">
    <location>
        <begin position="417"/>
        <end position="557"/>
    </location>
</feature>
<evidence type="ECO:0000259" key="5">
    <source>
        <dbReference type="SMART" id="SM00382"/>
    </source>
</evidence>
<gene>
    <name evidence="6" type="ordered locus">Bind_2798</name>
</gene>
<dbReference type="PANTHER" id="PTHR43392:SF2">
    <property type="entry name" value="AAA-TYPE ATPASE FAMILY PROTEIN _ ANKYRIN REPEAT FAMILY PROTEIN"/>
    <property type="match status" value="1"/>
</dbReference>
<dbReference type="InterPro" id="IPR043504">
    <property type="entry name" value="Peptidase_S1_PA_chymotrypsin"/>
</dbReference>
<feature type="domain" description="AAA+ ATPase" evidence="5">
    <location>
        <begin position="140"/>
        <end position="280"/>
    </location>
</feature>
<dbReference type="SMART" id="SM00382">
    <property type="entry name" value="AAA"/>
    <property type="match status" value="2"/>
</dbReference>
<dbReference type="Proteomes" id="UP000001695">
    <property type="component" value="Chromosome"/>
</dbReference>
<dbReference type="InterPro" id="IPR003593">
    <property type="entry name" value="AAA+_ATPase"/>
</dbReference>
<evidence type="ECO:0000313" key="6">
    <source>
        <dbReference type="EMBL" id="ACB96367.1"/>
    </source>
</evidence>
<dbReference type="InterPro" id="IPR009003">
    <property type="entry name" value="Peptidase_S1_PA"/>
</dbReference>
<comment type="similarity">
    <text evidence="1">Belongs to the CbxX/CfxQ family.</text>
</comment>
<dbReference type="GO" id="GO:0016887">
    <property type="term" value="F:ATP hydrolysis activity"/>
    <property type="evidence" value="ECO:0007669"/>
    <property type="project" value="InterPro"/>
</dbReference>
<keyword evidence="4" id="KW-1133">Transmembrane helix</keyword>
<dbReference type="Pfam" id="PF13365">
    <property type="entry name" value="Trypsin_2"/>
    <property type="match status" value="1"/>
</dbReference>
<keyword evidence="4" id="KW-0812">Transmembrane</keyword>
<accession>B2IJZ2</accession>
<dbReference type="InterPro" id="IPR050773">
    <property type="entry name" value="CbxX/CfxQ_RuBisCO_ESX"/>
</dbReference>
<dbReference type="FunFam" id="3.40.50.300:FF:000216">
    <property type="entry name" value="Type VII secretion ATPase EccA"/>
    <property type="match status" value="2"/>
</dbReference>
<evidence type="ECO:0000256" key="1">
    <source>
        <dbReference type="ARBA" id="ARBA00010378"/>
    </source>
</evidence>
<protein>
    <submittedName>
        <fullName evidence="6">AAA ATPase central domain protein</fullName>
    </submittedName>
</protein>
<dbReference type="SUPFAM" id="SSF50494">
    <property type="entry name" value="Trypsin-like serine proteases"/>
    <property type="match status" value="1"/>
</dbReference>
<evidence type="ECO:0000256" key="4">
    <source>
        <dbReference type="SAM" id="Phobius"/>
    </source>
</evidence>
<name>B2IJZ2_BEII9</name>
<organism evidence="6 7">
    <name type="scientific">Beijerinckia indica subsp. indica (strain ATCC 9039 / DSM 1715 / NCIMB 8712)</name>
    <dbReference type="NCBI Taxonomy" id="395963"/>
    <lineage>
        <taxon>Bacteria</taxon>
        <taxon>Pseudomonadati</taxon>
        <taxon>Pseudomonadota</taxon>
        <taxon>Alphaproteobacteria</taxon>
        <taxon>Hyphomicrobiales</taxon>
        <taxon>Beijerinckiaceae</taxon>
        <taxon>Beijerinckia</taxon>
    </lineage>
</organism>
<dbReference type="Gene3D" id="1.10.8.60">
    <property type="match status" value="2"/>
</dbReference>
<evidence type="ECO:0000313" key="7">
    <source>
        <dbReference type="Proteomes" id="UP000001695"/>
    </source>
</evidence>
<dbReference type="InterPro" id="IPR000641">
    <property type="entry name" value="CbxX/CfxQ"/>
</dbReference>
<dbReference type="Gene3D" id="2.40.10.10">
    <property type="entry name" value="Trypsin-like serine proteases"/>
    <property type="match status" value="2"/>
</dbReference>
<dbReference type="InterPro" id="IPR003959">
    <property type="entry name" value="ATPase_AAA_core"/>
</dbReference>
<dbReference type="SUPFAM" id="SSF52540">
    <property type="entry name" value="P-loop containing nucleoside triphosphate hydrolases"/>
    <property type="match status" value="2"/>
</dbReference>
<proteinExistence type="inferred from homology"/>
<dbReference type="eggNOG" id="COG0265">
    <property type="taxonomic scope" value="Bacteria"/>
</dbReference>